<reference evidence="8 9" key="1">
    <citation type="submission" date="2019-09" db="EMBL/GenBank/DDBJ databases">
        <title>YIM 132548 draft genome.</title>
        <authorList>
            <person name="Jiang L."/>
        </authorList>
    </citation>
    <scope>NUCLEOTIDE SEQUENCE [LARGE SCALE GENOMIC DNA]</scope>
    <source>
        <strain evidence="8 9">YIM 132548</strain>
    </source>
</reference>
<evidence type="ECO:0000313" key="8">
    <source>
        <dbReference type="EMBL" id="KAB1069911.1"/>
    </source>
</evidence>
<dbReference type="GO" id="GO:0005737">
    <property type="term" value="C:cytoplasm"/>
    <property type="evidence" value="ECO:0007669"/>
    <property type="project" value="UniProtKB-ARBA"/>
</dbReference>
<dbReference type="Gene3D" id="3.20.20.60">
    <property type="entry name" value="Phosphoenolpyruvate-binding domains"/>
    <property type="match status" value="1"/>
</dbReference>
<dbReference type="EMBL" id="VZZJ01000035">
    <property type="protein sequence ID" value="KAB1069911.1"/>
    <property type="molecule type" value="Genomic_DNA"/>
</dbReference>
<dbReference type="InterPro" id="IPR005000">
    <property type="entry name" value="Aldolase/citrate-lyase_domain"/>
</dbReference>
<dbReference type="Proteomes" id="UP000441523">
    <property type="component" value="Unassembled WGS sequence"/>
</dbReference>
<evidence type="ECO:0000256" key="2">
    <source>
        <dbReference type="ARBA" id="ARBA00005568"/>
    </source>
</evidence>
<protein>
    <submittedName>
        <fullName evidence="8">HpcH/HpaI aldolase/citrate lyase family protein</fullName>
    </submittedName>
</protein>
<dbReference type="InterPro" id="IPR040442">
    <property type="entry name" value="Pyrv_kinase-like_dom_sf"/>
</dbReference>
<keyword evidence="5" id="KW-0670">Pyruvate</keyword>
<keyword evidence="9" id="KW-1185">Reference proteome</keyword>
<evidence type="ECO:0000256" key="5">
    <source>
        <dbReference type="ARBA" id="ARBA00023317"/>
    </source>
</evidence>
<evidence type="ECO:0000256" key="6">
    <source>
        <dbReference type="ARBA" id="ARBA00045074"/>
    </source>
</evidence>
<dbReference type="PANTHER" id="PTHR30502:SF0">
    <property type="entry name" value="PHOSPHOENOLPYRUVATE CARBOXYLASE FAMILY PROTEIN"/>
    <property type="match status" value="1"/>
</dbReference>
<dbReference type="InterPro" id="IPR050251">
    <property type="entry name" value="HpcH-HpaI_aldolase"/>
</dbReference>
<dbReference type="GO" id="GO:0046872">
    <property type="term" value="F:metal ion binding"/>
    <property type="evidence" value="ECO:0007669"/>
    <property type="project" value="UniProtKB-KW"/>
</dbReference>
<dbReference type="GO" id="GO:0016832">
    <property type="term" value="F:aldehyde-lyase activity"/>
    <property type="evidence" value="ECO:0007669"/>
    <property type="project" value="UniProtKB-ARBA"/>
</dbReference>
<keyword evidence="4 8" id="KW-0456">Lyase</keyword>
<comment type="cofactor">
    <cofactor evidence="1">
        <name>a divalent metal cation</name>
        <dbReference type="ChEBI" id="CHEBI:60240"/>
    </cofactor>
</comment>
<evidence type="ECO:0000256" key="1">
    <source>
        <dbReference type="ARBA" id="ARBA00001968"/>
    </source>
</evidence>
<comment type="caution">
    <text evidence="8">The sequence shown here is derived from an EMBL/GenBank/DDBJ whole genome shotgun (WGS) entry which is preliminary data.</text>
</comment>
<accession>A0A6N6MLS0</accession>
<comment type="similarity">
    <text evidence="2">Belongs to the HpcH/HpaI aldolase family.</text>
</comment>
<dbReference type="RefSeq" id="WP_150966479.1">
    <property type="nucleotide sequence ID" value="NZ_VZZJ01000035.1"/>
</dbReference>
<evidence type="ECO:0000256" key="4">
    <source>
        <dbReference type="ARBA" id="ARBA00023239"/>
    </source>
</evidence>
<dbReference type="PANTHER" id="PTHR30502">
    <property type="entry name" value="2-KETO-3-DEOXY-L-RHAMNONATE ALDOLASE"/>
    <property type="match status" value="1"/>
</dbReference>
<name>A0A6N6MLS0_9HYPH</name>
<dbReference type="SUPFAM" id="SSF51621">
    <property type="entry name" value="Phosphoenolpyruvate/pyruvate domain"/>
    <property type="match status" value="1"/>
</dbReference>
<organism evidence="8 9">
    <name type="scientific">Methylobacterium planeticum</name>
    <dbReference type="NCBI Taxonomy" id="2615211"/>
    <lineage>
        <taxon>Bacteria</taxon>
        <taxon>Pseudomonadati</taxon>
        <taxon>Pseudomonadota</taxon>
        <taxon>Alphaproteobacteria</taxon>
        <taxon>Hyphomicrobiales</taxon>
        <taxon>Methylobacteriaceae</taxon>
        <taxon>Methylobacterium</taxon>
    </lineage>
</organism>
<dbReference type="AlphaFoldDB" id="A0A6N6MLS0"/>
<sequence>MPAPRNPLKAALAQGRVQIGLWLGLTDPLIAEIAASAGFDWCLVDAEHGPNTVTDIRAQLQAIGERAAPVVRVPINEAWLLKQVLDLGAQTVLVPMVESAEAAARAVAACRYPPQGIRGVAAPIVRASGYGAVADYVTTANDEICVIVQVETRAAADRIDAIAAVDGVDAVFIGPADLSADMGFPGRPTEPEVLAEIDRLIERIRAAGKAAGIIQYDAAAVAQYARAGVTFIGAGSDAGLVSTTLRAVARSAKDAVAGGTQETVGPA</sequence>
<dbReference type="InterPro" id="IPR015813">
    <property type="entry name" value="Pyrv/PenolPyrv_kinase-like_dom"/>
</dbReference>
<comment type="catalytic activity">
    <reaction evidence="6">
        <text>D-glyceraldehyde + pyruvate = 2-dehydro-3-deoxy-L-galactonate</text>
        <dbReference type="Rhea" id="RHEA:80055"/>
        <dbReference type="ChEBI" id="CHEBI:15361"/>
        <dbReference type="ChEBI" id="CHEBI:17378"/>
        <dbReference type="ChEBI" id="CHEBI:75545"/>
    </reaction>
</comment>
<evidence type="ECO:0000259" key="7">
    <source>
        <dbReference type="Pfam" id="PF03328"/>
    </source>
</evidence>
<feature type="domain" description="HpcH/HpaI aldolase/citrate lyase" evidence="7">
    <location>
        <begin position="18"/>
        <end position="241"/>
    </location>
</feature>
<dbReference type="Pfam" id="PF03328">
    <property type="entry name" value="HpcH_HpaI"/>
    <property type="match status" value="1"/>
</dbReference>
<evidence type="ECO:0000313" key="9">
    <source>
        <dbReference type="Proteomes" id="UP000441523"/>
    </source>
</evidence>
<evidence type="ECO:0000256" key="3">
    <source>
        <dbReference type="ARBA" id="ARBA00022723"/>
    </source>
</evidence>
<proteinExistence type="inferred from homology"/>
<dbReference type="FunFam" id="3.20.20.60:FF:000004">
    <property type="entry name" value="5-keto-4-deoxy-D-glucarate aldolase"/>
    <property type="match status" value="1"/>
</dbReference>
<keyword evidence="3" id="KW-0479">Metal-binding</keyword>
<gene>
    <name evidence="8" type="ORF">F6X51_24690</name>
</gene>